<dbReference type="AlphaFoldDB" id="A0A0G0E4H9"/>
<dbReference type="SUPFAM" id="SSF54106">
    <property type="entry name" value="LysM domain"/>
    <property type="match status" value="2"/>
</dbReference>
<accession>A0A0G0E4H9</accession>
<dbReference type="STRING" id="1618350.UR67_C0001G0139"/>
<dbReference type="CDD" id="cd00118">
    <property type="entry name" value="LysM"/>
    <property type="match status" value="2"/>
</dbReference>
<dbReference type="PANTHER" id="PTHR34700">
    <property type="entry name" value="POTASSIUM BINDING PROTEIN KBP"/>
    <property type="match status" value="1"/>
</dbReference>
<dbReference type="InterPro" id="IPR036779">
    <property type="entry name" value="LysM_dom_sf"/>
</dbReference>
<evidence type="ECO:0000313" key="4">
    <source>
        <dbReference type="EMBL" id="KKP70230.1"/>
    </source>
</evidence>
<dbReference type="PROSITE" id="PS51782">
    <property type="entry name" value="LYSM"/>
    <property type="match status" value="2"/>
</dbReference>
<name>A0A0G0E4H9_UNCC3</name>
<dbReference type="InterPro" id="IPR018392">
    <property type="entry name" value="LysM"/>
</dbReference>
<dbReference type="InterPro" id="IPR052196">
    <property type="entry name" value="Bact_Kbp"/>
</dbReference>
<gene>
    <name evidence="4" type="ORF">UR67_C0001G0139</name>
</gene>
<sequence>MNNFLSVDTAANSPSTTKSIMSIIDNIKNSEFWKSSESRAAIFVTGILVVIAIFLVFNYYQKTNNTENEIGQTTNESTNTEESESTSTENAKDTTNTEETNAYIVKEGDTLWSIAENELKDPYRWTELKDLNEMTSSEVEPGQMLILPSQTTDSTKTQEVAKKDTENTGEVLSDTTSKETPATYTVQAGDTLWDIAEKVYGNPYEWTKIFDANELGRLPNGNVLIHRGNVLVIPALN</sequence>
<evidence type="ECO:0000313" key="5">
    <source>
        <dbReference type="Proteomes" id="UP000034581"/>
    </source>
</evidence>
<organism evidence="4 5">
    <name type="scientific">candidate division CPR3 bacterium GW2011_GWF2_35_18</name>
    <dbReference type="NCBI Taxonomy" id="1618350"/>
    <lineage>
        <taxon>Bacteria</taxon>
        <taxon>Bacteria division CPR3</taxon>
    </lineage>
</organism>
<dbReference type="EMBL" id="LBQB01000001">
    <property type="protein sequence ID" value="KKP70230.1"/>
    <property type="molecule type" value="Genomic_DNA"/>
</dbReference>
<protein>
    <submittedName>
        <fullName evidence="4">LysM domain protein</fullName>
    </submittedName>
</protein>
<keyword evidence="2" id="KW-0472">Membrane</keyword>
<dbReference type="Proteomes" id="UP000034581">
    <property type="component" value="Unassembled WGS sequence"/>
</dbReference>
<keyword evidence="2" id="KW-1133">Transmembrane helix</keyword>
<dbReference type="Gene3D" id="3.10.350.10">
    <property type="entry name" value="LysM domain"/>
    <property type="match status" value="2"/>
</dbReference>
<feature type="transmembrane region" description="Helical" evidence="2">
    <location>
        <begin position="40"/>
        <end position="60"/>
    </location>
</feature>
<evidence type="ECO:0000256" key="2">
    <source>
        <dbReference type="SAM" id="Phobius"/>
    </source>
</evidence>
<reference evidence="4 5" key="1">
    <citation type="journal article" date="2015" name="Nature">
        <title>rRNA introns, odd ribosomes, and small enigmatic genomes across a large radiation of phyla.</title>
        <authorList>
            <person name="Brown C.T."/>
            <person name="Hug L.A."/>
            <person name="Thomas B.C."/>
            <person name="Sharon I."/>
            <person name="Castelle C.J."/>
            <person name="Singh A."/>
            <person name="Wilkins M.J."/>
            <person name="Williams K.H."/>
            <person name="Banfield J.F."/>
        </authorList>
    </citation>
    <scope>NUCLEOTIDE SEQUENCE [LARGE SCALE GENOMIC DNA]</scope>
</reference>
<proteinExistence type="predicted"/>
<dbReference type="SMART" id="SM00257">
    <property type="entry name" value="LysM"/>
    <property type="match status" value="2"/>
</dbReference>
<feature type="domain" description="LysM" evidence="3">
    <location>
        <begin position="182"/>
        <end position="233"/>
    </location>
</feature>
<dbReference type="PANTHER" id="PTHR34700:SF4">
    <property type="entry name" value="PHAGE-LIKE ELEMENT PBSX PROTEIN XKDP"/>
    <property type="match status" value="1"/>
</dbReference>
<keyword evidence="2" id="KW-0812">Transmembrane</keyword>
<feature type="domain" description="LysM" evidence="3">
    <location>
        <begin position="101"/>
        <end position="147"/>
    </location>
</feature>
<comment type="caution">
    <text evidence="4">The sequence shown here is derived from an EMBL/GenBank/DDBJ whole genome shotgun (WGS) entry which is preliminary data.</text>
</comment>
<feature type="region of interest" description="Disordered" evidence="1">
    <location>
        <begin position="68"/>
        <end position="100"/>
    </location>
</feature>
<evidence type="ECO:0000256" key="1">
    <source>
        <dbReference type="SAM" id="MobiDB-lite"/>
    </source>
</evidence>
<evidence type="ECO:0000259" key="3">
    <source>
        <dbReference type="PROSITE" id="PS51782"/>
    </source>
</evidence>
<feature type="compositionally biased region" description="Polar residues" evidence="1">
    <location>
        <begin position="168"/>
        <end position="178"/>
    </location>
</feature>
<dbReference type="Pfam" id="PF01476">
    <property type="entry name" value="LysM"/>
    <property type="match status" value="2"/>
</dbReference>
<feature type="region of interest" description="Disordered" evidence="1">
    <location>
        <begin position="151"/>
        <end position="178"/>
    </location>
</feature>